<keyword evidence="3" id="KW-0687">Ribonucleoprotein</keyword>
<dbReference type="CDD" id="cd00337">
    <property type="entry name" value="Ribosomal_uL14"/>
    <property type="match status" value="1"/>
</dbReference>
<dbReference type="Gene3D" id="2.40.150.20">
    <property type="entry name" value="Ribosomal protein L14"/>
    <property type="match status" value="1"/>
</dbReference>
<dbReference type="SUPFAM" id="SSF50193">
    <property type="entry name" value="Ribosomal protein L14"/>
    <property type="match status" value="1"/>
</dbReference>
<dbReference type="Proteomes" id="UP001174909">
    <property type="component" value="Unassembled WGS sequence"/>
</dbReference>
<evidence type="ECO:0000313" key="5">
    <source>
        <dbReference type="Proteomes" id="UP001174909"/>
    </source>
</evidence>
<dbReference type="GO" id="GO:1990904">
    <property type="term" value="C:ribonucleoprotein complex"/>
    <property type="evidence" value="ECO:0007669"/>
    <property type="project" value="UniProtKB-KW"/>
</dbReference>
<evidence type="ECO:0000313" key="4">
    <source>
        <dbReference type="EMBL" id="CAI8052293.1"/>
    </source>
</evidence>
<dbReference type="SMART" id="SM01374">
    <property type="entry name" value="Ribosomal_L14"/>
    <property type="match status" value="1"/>
</dbReference>
<dbReference type="GO" id="GO:0006412">
    <property type="term" value="P:translation"/>
    <property type="evidence" value="ECO:0007669"/>
    <property type="project" value="InterPro"/>
</dbReference>
<dbReference type="InterPro" id="IPR000218">
    <property type="entry name" value="Ribosomal_uL14"/>
</dbReference>
<keyword evidence="2 4" id="KW-0689">Ribosomal protein</keyword>
<organism evidence="4 5">
    <name type="scientific">Geodia barretti</name>
    <name type="common">Barrett's horny sponge</name>
    <dbReference type="NCBI Taxonomy" id="519541"/>
    <lineage>
        <taxon>Eukaryota</taxon>
        <taxon>Metazoa</taxon>
        <taxon>Porifera</taxon>
        <taxon>Demospongiae</taxon>
        <taxon>Heteroscleromorpha</taxon>
        <taxon>Tetractinellida</taxon>
        <taxon>Astrophorina</taxon>
        <taxon>Geodiidae</taxon>
        <taxon>Geodia</taxon>
    </lineage>
</organism>
<comment type="similarity">
    <text evidence="1">Belongs to the universal ribosomal protein uL14 family.</text>
</comment>
<protein>
    <submittedName>
        <fullName evidence="4">39S ribosomal protein L14, mitochondrial</fullName>
    </submittedName>
</protein>
<evidence type="ECO:0000256" key="1">
    <source>
        <dbReference type="ARBA" id="ARBA00010745"/>
    </source>
</evidence>
<accession>A0AA35TR34</accession>
<reference evidence="4" key="1">
    <citation type="submission" date="2023-03" db="EMBL/GenBank/DDBJ databases">
        <authorList>
            <person name="Steffen K."/>
            <person name="Cardenas P."/>
        </authorList>
    </citation>
    <scope>NUCLEOTIDE SEQUENCE</scope>
</reference>
<dbReference type="InterPro" id="IPR036853">
    <property type="entry name" value="Ribosomal_uL14_sf"/>
</dbReference>
<dbReference type="GO" id="GO:0005840">
    <property type="term" value="C:ribosome"/>
    <property type="evidence" value="ECO:0007669"/>
    <property type="project" value="UniProtKB-KW"/>
</dbReference>
<dbReference type="GO" id="GO:0003735">
    <property type="term" value="F:structural constituent of ribosome"/>
    <property type="evidence" value="ECO:0007669"/>
    <property type="project" value="InterPro"/>
</dbReference>
<keyword evidence="5" id="KW-1185">Reference proteome</keyword>
<evidence type="ECO:0000256" key="3">
    <source>
        <dbReference type="ARBA" id="ARBA00023274"/>
    </source>
</evidence>
<proteinExistence type="inferred from homology"/>
<name>A0AA35TR34_GEOBA</name>
<dbReference type="Pfam" id="PF00238">
    <property type="entry name" value="Ribosomal_L14"/>
    <property type="match status" value="1"/>
</dbReference>
<dbReference type="EMBL" id="CASHTH010003999">
    <property type="protein sequence ID" value="CAI8052293.1"/>
    <property type="molecule type" value="Genomic_DNA"/>
</dbReference>
<dbReference type="AlphaFoldDB" id="A0AA35TR34"/>
<gene>
    <name evidence="4" type="ORF">GBAR_LOCUS28604</name>
</gene>
<sequence>MIFVAGRFPSLVAGLLRSPCSLLTPRRSVGLLTRLTIVDNSENAKKVTRLDRPYCIKLPKNSREAGFGEVITIAHLGKVHKALVVSNRRPSKKLPRYDTHNIILLNDKLEPVGTRIMGPVPSVIRKRSRQLSKVIAIATKFI</sequence>
<comment type="caution">
    <text evidence="4">The sequence shown here is derived from an EMBL/GenBank/DDBJ whole genome shotgun (WGS) entry which is preliminary data.</text>
</comment>
<evidence type="ECO:0000256" key="2">
    <source>
        <dbReference type="ARBA" id="ARBA00022980"/>
    </source>
</evidence>